<gene>
    <name evidence="2" type="ORF">NS506_04966</name>
    <name evidence="3" type="ORF">NSK11_contig00023-0080</name>
</gene>
<name>A0ABC9YR73_9NOCA</name>
<proteinExistence type="predicted"/>
<evidence type="ECO:0000313" key="3">
    <source>
        <dbReference type="EMBL" id="GAP27831.1"/>
    </source>
</evidence>
<feature type="compositionally biased region" description="Basic and acidic residues" evidence="1">
    <location>
        <begin position="16"/>
        <end position="34"/>
    </location>
</feature>
<evidence type="ECO:0000313" key="4">
    <source>
        <dbReference type="Proteomes" id="UP000037179"/>
    </source>
</evidence>
<evidence type="ECO:0000256" key="1">
    <source>
        <dbReference type="SAM" id="MobiDB-lite"/>
    </source>
</evidence>
<reference evidence="4" key="1">
    <citation type="submission" date="2015-07" db="EMBL/GenBank/DDBJ databases">
        <title>Nocardia seriolae U-1 whole genome shotgun sequence.</title>
        <authorList>
            <person name="Imajoh M."/>
            <person name="Fukumoto Y."/>
            <person name="Sukeda M."/>
            <person name="Yamane J."/>
            <person name="Yamasaki K."/>
            <person name="Shimizu M."/>
            <person name="Ohnishi K."/>
            <person name="Oshima S."/>
        </authorList>
    </citation>
    <scope>NUCLEOTIDE SEQUENCE [LARGE SCALE GENOMIC DNA]</scope>
    <source>
        <strain evidence="4">U-1</strain>
    </source>
</reference>
<dbReference type="KEGG" id="nsr:NS506_04966"/>
<reference evidence="3 4" key="2">
    <citation type="journal article" date="2016" name="Genome Announc.">
        <title>Draft Genome Sequence of Erythromycin- and Oxytetracycline-Sensitive Nocardia seriolae Strain U-1 (NBRC 110359).</title>
        <authorList>
            <person name="Imajoh M."/>
            <person name="Sukeda M."/>
            <person name="Shimizu M."/>
            <person name="Yamane J."/>
            <person name="Ohnishi K."/>
            <person name="Oshima S."/>
        </authorList>
    </citation>
    <scope>NUCLEOTIDE SEQUENCE [LARGE SCALE GENOMIC DNA]</scope>
    <source>
        <strain evidence="3 4">U-1</strain>
    </source>
</reference>
<dbReference type="AlphaFoldDB" id="A0ABC9YR73"/>
<dbReference type="RefSeq" id="WP_033086669.1">
    <property type="nucleotide sequence ID" value="NZ_AP017900.1"/>
</dbReference>
<dbReference type="EMBL" id="BBYQ01000023">
    <property type="protein sequence ID" value="GAP27831.1"/>
    <property type="molecule type" value="Genomic_DNA"/>
</dbReference>
<organism evidence="3 4">
    <name type="scientific">Nocardia seriolae</name>
    <dbReference type="NCBI Taxonomy" id="37332"/>
    <lineage>
        <taxon>Bacteria</taxon>
        <taxon>Bacillati</taxon>
        <taxon>Actinomycetota</taxon>
        <taxon>Actinomycetes</taxon>
        <taxon>Mycobacteriales</taxon>
        <taxon>Nocardiaceae</taxon>
        <taxon>Nocardia</taxon>
    </lineage>
</organism>
<protein>
    <submittedName>
        <fullName evidence="3">Uncharacterized protein</fullName>
    </submittedName>
</protein>
<dbReference type="EMBL" id="CP017839">
    <property type="protein sequence ID" value="APA99012.1"/>
    <property type="molecule type" value="Genomic_DNA"/>
</dbReference>
<dbReference type="Proteomes" id="UP000037179">
    <property type="component" value="Unassembled WGS sequence"/>
</dbReference>
<dbReference type="GeneID" id="93374660"/>
<evidence type="ECO:0000313" key="2">
    <source>
        <dbReference type="EMBL" id="APA99012.1"/>
    </source>
</evidence>
<dbReference type="Proteomes" id="UP000180166">
    <property type="component" value="Chromosome"/>
</dbReference>
<sequence>MSDNEVPGHGSLPGPGDHRSDAVEALRRKLEDLRVGTATPADTPESGDSPANLTRLPRRPRRMTEQPAQPPRKTPPPRRTWHPDNASVYDPAPTRPVLRSELQRETGWWPVDPGATRHPSAPQPTDAEQDASVIDLDALRRKRTGADTPASPPRRIAKPRRIGPNTAADPSTAEQSRTDDDAPGSPRPDEPPRRS</sequence>
<evidence type="ECO:0000313" key="5">
    <source>
        <dbReference type="Proteomes" id="UP000180166"/>
    </source>
</evidence>
<reference evidence="2 5" key="3">
    <citation type="submission" date="2016-10" db="EMBL/GenBank/DDBJ databases">
        <title>Genome sequence of Nocardia seriolae strain EM150506, isolated from Anguila japonica.</title>
        <authorList>
            <person name="Han H.-J."/>
        </authorList>
    </citation>
    <scope>NUCLEOTIDE SEQUENCE [LARGE SCALE GENOMIC DNA]</scope>
    <source>
        <strain evidence="2 5">EM150506</strain>
    </source>
</reference>
<feature type="region of interest" description="Disordered" evidence="1">
    <location>
        <begin position="1"/>
        <end position="195"/>
    </location>
</feature>
<keyword evidence="4" id="KW-1185">Reference proteome</keyword>
<accession>A0ABC9YR73</accession>